<name>A0A382ZD00_9ZZZZ</name>
<keyword evidence="1" id="KW-1133">Transmembrane helix</keyword>
<reference evidence="2" key="1">
    <citation type="submission" date="2018-05" db="EMBL/GenBank/DDBJ databases">
        <authorList>
            <person name="Lanie J.A."/>
            <person name="Ng W.-L."/>
            <person name="Kazmierczak K.M."/>
            <person name="Andrzejewski T.M."/>
            <person name="Davidsen T.M."/>
            <person name="Wayne K.J."/>
            <person name="Tettelin H."/>
            <person name="Glass J.I."/>
            <person name="Rusch D."/>
            <person name="Podicherti R."/>
            <person name="Tsui H.-C.T."/>
            <person name="Winkler M.E."/>
        </authorList>
    </citation>
    <scope>NUCLEOTIDE SEQUENCE</scope>
</reference>
<evidence type="ECO:0000313" key="2">
    <source>
        <dbReference type="EMBL" id="SVD92578.1"/>
    </source>
</evidence>
<gene>
    <name evidence="2" type="ORF">METZ01_LOCUS445432</name>
</gene>
<organism evidence="2">
    <name type="scientific">marine metagenome</name>
    <dbReference type="NCBI Taxonomy" id="408172"/>
    <lineage>
        <taxon>unclassified sequences</taxon>
        <taxon>metagenomes</taxon>
        <taxon>ecological metagenomes</taxon>
    </lineage>
</organism>
<keyword evidence="1" id="KW-0472">Membrane</keyword>
<keyword evidence="1" id="KW-0812">Transmembrane</keyword>
<accession>A0A382ZD00</accession>
<evidence type="ECO:0000256" key="1">
    <source>
        <dbReference type="SAM" id="Phobius"/>
    </source>
</evidence>
<dbReference type="EMBL" id="UINC01182389">
    <property type="protein sequence ID" value="SVD92578.1"/>
    <property type="molecule type" value="Genomic_DNA"/>
</dbReference>
<dbReference type="AlphaFoldDB" id="A0A382ZD00"/>
<proteinExistence type="predicted"/>
<protein>
    <submittedName>
        <fullName evidence="2">Uncharacterized protein</fullName>
    </submittedName>
</protein>
<feature type="transmembrane region" description="Helical" evidence="1">
    <location>
        <begin position="12"/>
        <end position="30"/>
    </location>
</feature>
<sequence length="32" mass="3675">MRDMNASLAAPWWHYVGALLIGWAMAALMYTY</sequence>